<dbReference type="Proteomes" id="UP000698752">
    <property type="component" value="Unassembled WGS sequence"/>
</dbReference>
<feature type="domain" description="CinA C-terminal" evidence="1">
    <location>
        <begin position="18"/>
        <end position="168"/>
    </location>
</feature>
<dbReference type="NCBIfam" id="TIGR00199">
    <property type="entry name" value="PncC_domain"/>
    <property type="match status" value="1"/>
</dbReference>
<dbReference type="InterPro" id="IPR036653">
    <property type="entry name" value="CinA-like_C"/>
</dbReference>
<dbReference type="Gene3D" id="3.90.950.20">
    <property type="entry name" value="CinA-like"/>
    <property type="match status" value="1"/>
</dbReference>
<dbReference type="SUPFAM" id="SSF142433">
    <property type="entry name" value="CinA-like"/>
    <property type="match status" value="1"/>
</dbReference>
<reference evidence="3" key="1">
    <citation type="journal article" date="2021" name="Syst. Appl. Microbiol.">
        <title>Roseomonas hellenica sp. nov., isolated from roots of wild-growing Alkanna tinctoria.</title>
        <authorList>
            <person name="Rat A."/>
            <person name="Naranjo H.D."/>
            <person name="Lebbe L."/>
            <person name="Cnockaert M."/>
            <person name="Krigas N."/>
            <person name="Grigoriadou K."/>
            <person name="Maloupa E."/>
            <person name="Willems A."/>
        </authorList>
    </citation>
    <scope>NUCLEOTIDE SEQUENCE [LARGE SCALE GENOMIC DNA]</scope>
    <source>
        <strain evidence="3">LMG 31159</strain>
    </source>
</reference>
<name>A0ABS5EG36_9PROT</name>
<dbReference type="EMBL" id="JAAEDI010000009">
    <property type="protein sequence ID" value="MBR0649976.1"/>
    <property type="molecule type" value="Genomic_DNA"/>
</dbReference>
<protein>
    <submittedName>
        <fullName evidence="2">CinA family protein</fullName>
    </submittedName>
</protein>
<organism evidence="2 3">
    <name type="scientific">Neoroseomonas terrae</name>
    <dbReference type="NCBI Taxonomy" id="424799"/>
    <lineage>
        <taxon>Bacteria</taxon>
        <taxon>Pseudomonadati</taxon>
        <taxon>Pseudomonadota</taxon>
        <taxon>Alphaproteobacteria</taxon>
        <taxon>Acetobacterales</taxon>
        <taxon>Acetobacteraceae</taxon>
        <taxon>Neoroseomonas</taxon>
    </lineage>
</organism>
<proteinExistence type="predicted"/>
<dbReference type="RefSeq" id="WP_246522015.1">
    <property type="nucleotide sequence ID" value="NZ_JAAEDI010000009.1"/>
</dbReference>
<dbReference type="Pfam" id="PF02464">
    <property type="entry name" value="CinA"/>
    <property type="match status" value="1"/>
</dbReference>
<sequence length="170" mass="18017">MNASPKTISPAIPSDIADMAYEVLKAACDRNLRVATAESCTGGLLAALLTDIEGCSHAFERGFVSYTDEAKAEMLEIPPDLLNRVGAVSREVAEAMVFGALARSHADIALSITGYTDDSGDGEPGLVFFGIGRFGGPIAVEERRFGDIGRGAVRIACLSTALQLIHRRME</sequence>
<accession>A0ABS5EG36</accession>
<evidence type="ECO:0000313" key="3">
    <source>
        <dbReference type="Proteomes" id="UP000698752"/>
    </source>
</evidence>
<gene>
    <name evidence="2" type="ORF">GXW78_09905</name>
</gene>
<evidence type="ECO:0000313" key="2">
    <source>
        <dbReference type="EMBL" id="MBR0649976.1"/>
    </source>
</evidence>
<keyword evidence="3" id="KW-1185">Reference proteome</keyword>
<comment type="caution">
    <text evidence="2">The sequence shown here is derived from an EMBL/GenBank/DDBJ whole genome shotgun (WGS) entry which is preliminary data.</text>
</comment>
<dbReference type="InterPro" id="IPR008136">
    <property type="entry name" value="CinA_C"/>
</dbReference>
<evidence type="ECO:0000259" key="1">
    <source>
        <dbReference type="Pfam" id="PF02464"/>
    </source>
</evidence>